<gene>
    <name evidence="2" type="ORF">C7I55_21255</name>
</gene>
<proteinExistence type="predicted"/>
<dbReference type="OrthoDB" id="9797178at2"/>
<evidence type="ECO:0000313" key="3">
    <source>
        <dbReference type="Proteomes" id="UP000241167"/>
    </source>
</evidence>
<dbReference type="InterPro" id="IPR000182">
    <property type="entry name" value="GNAT_dom"/>
</dbReference>
<reference evidence="2 3" key="1">
    <citation type="submission" date="2018-03" db="EMBL/GenBank/DDBJ databases">
        <title>The draft genome of Sphingosinicella sp. GL-C-18.</title>
        <authorList>
            <person name="Liu L."/>
            <person name="Li L."/>
            <person name="Liang L."/>
            <person name="Zhang X."/>
            <person name="Wang T."/>
        </authorList>
    </citation>
    <scope>NUCLEOTIDE SEQUENCE [LARGE SCALE GENOMIC DNA]</scope>
    <source>
        <strain evidence="2 3">GL-C-18</strain>
    </source>
</reference>
<dbReference type="SUPFAM" id="SSF55729">
    <property type="entry name" value="Acyl-CoA N-acyltransferases (Nat)"/>
    <property type="match status" value="1"/>
</dbReference>
<dbReference type="EMBL" id="PXYI01000008">
    <property type="protein sequence ID" value="PSJ37751.1"/>
    <property type="molecule type" value="Genomic_DNA"/>
</dbReference>
<organism evidence="2 3">
    <name type="scientific">Allosphingosinicella deserti</name>
    <dbReference type="NCBI Taxonomy" id="2116704"/>
    <lineage>
        <taxon>Bacteria</taxon>
        <taxon>Pseudomonadati</taxon>
        <taxon>Pseudomonadota</taxon>
        <taxon>Alphaproteobacteria</taxon>
        <taxon>Sphingomonadales</taxon>
        <taxon>Sphingomonadaceae</taxon>
        <taxon>Allosphingosinicella</taxon>
    </lineage>
</organism>
<dbReference type="PROSITE" id="PS51186">
    <property type="entry name" value="GNAT"/>
    <property type="match status" value="1"/>
</dbReference>
<dbReference type="Gene3D" id="3.40.630.30">
    <property type="match status" value="1"/>
</dbReference>
<keyword evidence="2" id="KW-0808">Transferase</keyword>
<dbReference type="Pfam" id="PF13527">
    <property type="entry name" value="Acetyltransf_9"/>
    <property type="match status" value="1"/>
</dbReference>
<evidence type="ECO:0000313" key="2">
    <source>
        <dbReference type="EMBL" id="PSJ37751.1"/>
    </source>
</evidence>
<dbReference type="GO" id="GO:0016747">
    <property type="term" value="F:acyltransferase activity, transferring groups other than amino-acyl groups"/>
    <property type="evidence" value="ECO:0007669"/>
    <property type="project" value="InterPro"/>
</dbReference>
<dbReference type="AlphaFoldDB" id="A0A2P7QIH4"/>
<feature type="domain" description="N-acetyltransferase" evidence="1">
    <location>
        <begin position="1"/>
        <end position="144"/>
    </location>
</feature>
<keyword evidence="3" id="KW-1185">Reference proteome</keyword>
<name>A0A2P7QIH4_9SPHN</name>
<evidence type="ECO:0000259" key="1">
    <source>
        <dbReference type="PROSITE" id="PS51186"/>
    </source>
</evidence>
<dbReference type="CDD" id="cd04301">
    <property type="entry name" value="NAT_SF"/>
    <property type="match status" value="1"/>
</dbReference>
<accession>A0A2P7QIH4</accession>
<dbReference type="Proteomes" id="UP000241167">
    <property type="component" value="Unassembled WGS sequence"/>
</dbReference>
<dbReference type="InterPro" id="IPR016181">
    <property type="entry name" value="Acyl_CoA_acyltransferase"/>
</dbReference>
<protein>
    <submittedName>
        <fullName evidence="2">N-acetyltransferase</fullName>
    </submittedName>
</protein>
<sequence>MRPAEPRDAAAIRAVHLLAFPTPAEAALVDRLERDGDATVSLVADQEGEVIAHLLLSRMRVEGDGRTHRAAGLGPIGVLPPLQRSGLGSNLIRGALAIAEATREELVFVLGEPEYYGRFGFSAETASPFASPYAGPYLMALAFGDAPRPARGKADYAPAFTALGITA</sequence>
<comment type="caution">
    <text evidence="2">The sequence shown here is derived from an EMBL/GenBank/DDBJ whole genome shotgun (WGS) entry which is preliminary data.</text>
</comment>